<organism evidence="1 2">
    <name type="scientific">Thelephora ganbajun</name>
    <name type="common">Ganba fungus</name>
    <dbReference type="NCBI Taxonomy" id="370292"/>
    <lineage>
        <taxon>Eukaryota</taxon>
        <taxon>Fungi</taxon>
        <taxon>Dikarya</taxon>
        <taxon>Basidiomycota</taxon>
        <taxon>Agaricomycotina</taxon>
        <taxon>Agaricomycetes</taxon>
        <taxon>Thelephorales</taxon>
        <taxon>Thelephoraceae</taxon>
        <taxon>Thelephora</taxon>
    </lineage>
</organism>
<gene>
    <name evidence="1" type="ORF">BDM02DRAFT_3265434</name>
</gene>
<reference evidence="1" key="1">
    <citation type="submission" date="2019-10" db="EMBL/GenBank/DDBJ databases">
        <authorList>
            <consortium name="DOE Joint Genome Institute"/>
            <person name="Kuo A."/>
            <person name="Miyauchi S."/>
            <person name="Kiss E."/>
            <person name="Drula E."/>
            <person name="Kohler A."/>
            <person name="Sanchez-Garcia M."/>
            <person name="Andreopoulos B."/>
            <person name="Barry K.W."/>
            <person name="Bonito G."/>
            <person name="Buee M."/>
            <person name="Carver A."/>
            <person name="Chen C."/>
            <person name="Cichocki N."/>
            <person name="Clum A."/>
            <person name="Culley D."/>
            <person name="Crous P.W."/>
            <person name="Fauchery L."/>
            <person name="Girlanda M."/>
            <person name="Hayes R."/>
            <person name="Keri Z."/>
            <person name="Labutti K."/>
            <person name="Lipzen A."/>
            <person name="Lombard V."/>
            <person name="Magnuson J."/>
            <person name="Maillard F."/>
            <person name="Morin E."/>
            <person name="Murat C."/>
            <person name="Nolan M."/>
            <person name="Ohm R."/>
            <person name="Pangilinan J."/>
            <person name="Pereira M."/>
            <person name="Perotto S."/>
            <person name="Peter M."/>
            <person name="Riley R."/>
            <person name="Sitrit Y."/>
            <person name="Stielow B."/>
            <person name="Szollosi G."/>
            <person name="Zifcakova L."/>
            <person name="Stursova M."/>
            <person name="Spatafora J.W."/>
            <person name="Tedersoo L."/>
            <person name="Vaario L.-M."/>
            <person name="Yamada A."/>
            <person name="Yan M."/>
            <person name="Wang P."/>
            <person name="Xu J."/>
            <person name="Bruns T."/>
            <person name="Baldrian P."/>
            <person name="Vilgalys R."/>
            <person name="Henrissat B."/>
            <person name="Grigoriev I.V."/>
            <person name="Hibbett D."/>
            <person name="Nagy L.G."/>
            <person name="Martin F.M."/>
        </authorList>
    </citation>
    <scope>NUCLEOTIDE SEQUENCE</scope>
    <source>
        <strain evidence="1">P2</strain>
    </source>
</reference>
<keyword evidence="2" id="KW-1185">Reference proteome</keyword>
<accession>A0ACB6ZWA6</accession>
<protein>
    <submittedName>
        <fullName evidence="1">Uncharacterized protein</fullName>
    </submittedName>
</protein>
<name>A0ACB6ZWA6_THEGA</name>
<sequence length="393" mass="42152">MTTTIPTDEIVFSTVPSLTTCSQVTIGWAYHGTTPPTSNYPLVVTNIGIDQGSLSRREYPSVSRRSATVVNMTLSAINPSLDKFDWLKVNIPQGRYRLDVYTTVEVLSSNLFNVTNGVDVSCLVAPSQSSILSSSAPSVTPPFPTHSTSSTNNPSIPVVGNLSVSKGVIAGAIVSGVAVLALIAVIALWALRRRRTIARNATPPGSVPRTKGQASRGLHNPSDSTGTILPFGGGNQENSPQFSTSEEDFASEKSTVAFDDNKLNLTPIVATRSYSKSSTSSRRPVSMTVKPSFESRETVQSRPSRQPRRSLDSSMVPPNKTTLAPSPPSPSHPRYPSDRTRRASRKPVPVYDPSEFPSSESNDIPLSARPETDLSGGAKIYYLIPDAPPGQRK</sequence>
<evidence type="ECO:0000313" key="1">
    <source>
        <dbReference type="EMBL" id="KAF9653726.1"/>
    </source>
</evidence>
<dbReference type="EMBL" id="MU117963">
    <property type="protein sequence ID" value="KAF9653726.1"/>
    <property type="molecule type" value="Genomic_DNA"/>
</dbReference>
<dbReference type="Proteomes" id="UP000886501">
    <property type="component" value="Unassembled WGS sequence"/>
</dbReference>
<comment type="caution">
    <text evidence="1">The sequence shown here is derived from an EMBL/GenBank/DDBJ whole genome shotgun (WGS) entry which is preliminary data.</text>
</comment>
<evidence type="ECO:0000313" key="2">
    <source>
        <dbReference type="Proteomes" id="UP000886501"/>
    </source>
</evidence>
<reference evidence="1" key="2">
    <citation type="journal article" date="2020" name="Nat. Commun.">
        <title>Large-scale genome sequencing of mycorrhizal fungi provides insights into the early evolution of symbiotic traits.</title>
        <authorList>
            <person name="Miyauchi S."/>
            <person name="Kiss E."/>
            <person name="Kuo A."/>
            <person name="Drula E."/>
            <person name="Kohler A."/>
            <person name="Sanchez-Garcia M."/>
            <person name="Morin E."/>
            <person name="Andreopoulos B."/>
            <person name="Barry K.W."/>
            <person name="Bonito G."/>
            <person name="Buee M."/>
            <person name="Carver A."/>
            <person name="Chen C."/>
            <person name="Cichocki N."/>
            <person name="Clum A."/>
            <person name="Culley D."/>
            <person name="Crous P.W."/>
            <person name="Fauchery L."/>
            <person name="Girlanda M."/>
            <person name="Hayes R.D."/>
            <person name="Keri Z."/>
            <person name="LaButti K."/>
            <person name="Lipzen A."/>
            <person name="Lombard V."/>
            <person name="Magnuson J."/>
            <person name="Maillard F."/>
            <person name="Murat C."/>
            <person name="Nolan M."/>
            <person name="Ohm R.A."/>
            <person name="Pangilinan J."/>
            <person name="Pereira M.F."/>
            <person name="Perotto S."/>
            <person name="Peter M."/>
            <person name="Pfister S."/>
            <person name="Riley R."/>
            <person name="Sitrit Y."/>
            <person name="Stielow J.B."/>
            <person name="Szollosi G."/>
            <person name="Zifcakova L."/>
            <person name="Stursova M."/>
            <person name="Spatafora J.W."/>
            <person name="Tedersoo L."/>
            <person name="Vaario L.M."/>
            <person name="Yamada A."/>
            <person name="Yan M."/>
            <person name="Wang P."/>
            <person name="Xu J."/>
            <person name="Bruns T."/>
            <person name="Baldrian P."/>
            <person name="Vilgalys R."/>
            <person name="Dunand C."/>
            <person name="Henrissat B."/>
            <person name="Grigoriev I.V."/>
            <person name="Hibbett D."/>
            <person name="Nagy L.G."/>
            <person name="Martin F.M."/>
        </authorList>
    </citation>
    <scope>NUCLEOTIDE SEQUENCE</scope>
    <source>
        <strain evidence="1">P2</strain>
    </source>
</reference>
<proteinExistence type="predicted"/>